<dbReference type="RefSeq" id="WP_057663011.1">
    <property type="nucleotide sequence ID" value="NZ_LDJH01000005.1"/>
</dbReference>
<dbReference type="Gene3D" id="2.40.160.20">
    <property type="match status" value="1"/>
</dbReference>
<sequence length="262" mass="27512">MKGTAFALVLAGLTAATSAHASGPEAGKLSFSVFGGTDIPTSGDVHGGATAPVPDLGPLNPDLAGVSAELRIQPRSHDRIYDRADSYGLELGYGLSDRSEVFGQIRHTRASQGNVQVGGAFVPALDTELPVYGNFSTYKSYSAELGYRHYFLQPGSIRPFVAGRLGATRTDAIKASFDIPAAAISIPNARFTEQSWSASAGVDVGVLFPVSDNFSITAQAGLRYIAKLDGDDRDIGGLGLSSINDDAKRLSVPVSISARWDF</sequence>
<dbReference type="AlphaFoldDB" id="A0A0R0BSD4"/>
<dbReference type="SUPFAM" id="SSF56925">
    <property type="entry name" value="OMPA-like"/>
    <property type="match status" value="1"/>
</dbReference>
<dbReference type="PATRIC" id="fig|266128.3.peg.2057"/>
<proteinExistence type="predicted"/>
<protein>
    <submittedName>
        <fullName evidence="2">Uncharacterized protein</fullName>
    </submittedName>
</protein>
<feature type="signal peptide" evidence="1">
    <location>
        <begin position="1"/>
        <end position="21"/>
    </location>
</feature>
<gene>
    <name evidence="2" type="ORF">ABB25_02055</name>
</gene>
<evidence type="ECO:0000313" key="2">
    <source>
        <dbReference type="EMBL" id="KRG60069.1"/>
    </source>
</evidence>
<dbReference type="Proteomes" id="UP000051254">
    <property type="component" value="Unassembled WGS sequence"/>
</dbReference>
<keyword evidence="1" id="KW-0732">Signal</keyword>
<dbReference type="OrthoDB" id="7629748at2"/>
<evidence type="ECO:0000313" key="3">
    <source>
        <dbReference type="Proteomes" id="UP000051254"/>
    </source>
</evidence>
<comment type="caution">
    <text evidence="2">The sequence shown here is derived from an EMBL/GenBank/DDBJ whole genome shotgun (WGS) entry which is preliminary data.</text>
</comment>
<evidence type="ECO:0000256" key="1">
    <source>
        <dbReference type="SAM" id="SignalP"/>
    </source>
</evidence>
<keyword evidence="3" id="KW-1185">Reference proteome</keyword>
<dbReference type="EMBL" id="LDJH01000005">
    <property type="protein sequence ID" value="KRG60069.1"/>
    <property type="molecule type" value="Genomic_DNA"/>
</dbReference>
<feature type="chain" id="PRO_5006392939" evidence="1">
    <location>
        <begin position="22"/>
        <end position="262"/>
    </location>
</feature>
<accession>A0A0R0BSD4</accession>
<dbReference type="InterPro" id="IPR011250">
    <property type="entry name" value="OMP/PagP_B-barrel"/>
</dbReference>
<reference evidence="2 3" key="1">
    <citation type="submission" date="2015-05" db="EMBL/GenBank/DDBJ databases">
        <title>Genome sequencing and analysis of members of genus Stenotrophomonas.</title>
        <authorList>
            <person name="Patil P.P."/>
            <person name="Midha S."/>
            <person name="Patil P.B."/>
        </authorList>
    </citation>
    <scope>NUCLEOTIDE SEQUENCE [LARGE SCALE GENOMIC DNA]</scope>
    <source>
        <strain evidence="2 3">DSM 17805</strain>
    </source>
</reference>
<name>A0A0R0BSD4_9GAMM</name>
<organism evidence="2 3">
    <name type="scientific">Stenotrophomonas koreensis</name>
    <dbReference type="NCBI Taxonomy" id="266128"/>
    <lineage>
        <taxon>Bacteria</taxon>
        <taxon>Pseudomonadati</taxon>
        <taxon>Pseudomonadota</taxon>
        <taxon>Gammaproteobacteria</taxon>
        <taxon>Lysobacterales</taxon>
        <taxon>Lysobacteraceae</taxon>
        <taxon>Stenotrophomonas</taxon>
    </lineage>
</organism>